<dbReference type="OrthoDB" id="9787428at2"/>
<keyword evidence="1" id="KW-0812">Transmembrane</keyword>
<gene>
    <name evidence="2" type="ORF">HDIA_0629</name>
</gene>
<keyword evidence="1" id="KW-1133">Transmembrane helix</keyword>
<feature type="transmembrane region" description="Helical" evidence="1">
    <location>
        <begin position="196"/>
        <end position="214"/>
    </location>
</feature>
<dbReference type="CDD" id="cd05018">
    <property type="entry name" value="CoxG"/>
    <property type="match status" value="1"/>
</dbReference>
<protein>
    <recommendedName>
        <fullName evidence="4">Carbon monoxide dehydrogenase subunit G (CoxG)</fullName>
    </recommendedName>
</protein>
<dbReference type="AlphaFoldDB" id="A0A2C9D1P9"/>
<proteinExistence type="predicted"/>
<dbReference type="InterPro" id="IPR010419">
    <property type="entry name" value="CO_DH_gsu"/>
</dbReference>
<evidence type="ECO:0000313" key="2">
    <source>
        <dbReference type="EMBL" id="SON54170.1"/>
    </source>
</evidence>
<keyword evidence="1" id="KW-0472">Membrane</keyword>
<accession>A0A2C9D1P9</accession>
<name>A0A2C9D1P9_9HYPH</name>
<dbReference type="InterPro" id="IPR023393">
    <property type="entry name" value="START-like_dom_sf"/>
</dbReference>
<keyword evidence="3" id="KW-1185">Reference proteome</keyword>
<organism evidence="2 3">
    <name type="scientific">Hartmannibacter diazotrophicus</name>
    <dbReference type="NCBI Taxonomy" id="1482074"/>
    <lineage>
        <taxon>Bacteria</taxon>
        <taxon>Pseudomonadati</taxon>
        <taxon>Pseudomonadota</taxon>
        <taxon>Alphaproteobacteria</taxon>
        <taxon>Hyphomicrobiales</taxon>
        <taxon>Pleomorphomonadaceae</taxon>
        <taxon>Hartmannibacter</taxon>
    </lineage>
</organism>
<reference evidence="3" key="1">
    <citation type="submission" date="2017-09" db="EMBL/GenBank/DDBJ databases">
        <title>Genome sequence of Nannocystis excedens DSM 71.</title>
        <authorList>
            <person name="Blom J."/>
        </authorList>
    </citation>
    <scope>NUCLEOTIDE SEQUENCE [LARGE SCALE GENOMIC DNA]</scope>
    <source>
        <strain evidence="3">type strain: E19</strain>
    </source>
</reference>
<sequence length="215" mass="22128">MDMTGEYRIPASRDAVWAALNDPEVLKACIPGCESLEKDGDDLKATVVAKIGPVKAKFAGKVSFENVNPPVGYTIAGEGSGGVAGFAKGGADVALAEDGAETILTYTAKAQVGGKLAQLGSRLIDSTARKMADEFFGAFSQKVGTPVAAPAAAEAPKEPAEETVLEHAVHKAVEVEHQVEAAVEEAAAKSGPSGPMLWGLIALGIVIVILLYEVL</sequence>
<dbReference type="SUPFAM" id="SSF55961">
    <property type="entry name" value="Bet v1-like"/>
    <property type="match status" value="1"/>
</dbReference>
<dbReference type="Pfam" id="PF06240">
    <property type="entry name" value="COXG"/>
    <property type="match status" value="1"/>
</dbReference>
<dbReference type="RefSeq" id="WP_099554266.1">
    <property type="nucleotide sequence ID" value="NZ_LT960614.1"/>
</dbReference>
<dbReference type="Proteomes" id="UP000223606">
    <property type="component" value="Chromosome 1"/>
</dbReference>
<evidence type="ECO:0000256" key="1">
    <source>
        <dbReference type="SAM" id="Phobius"/>
    </source>
</evidence>
<dbReference type="KEGG" id="hdi:HDIA_0629"/>
<evidence type="ECO:0008006" key="4">
    <source>
        <dbReference type="Google" id="ProtNLM"/>
    </source>
</evidence>
<evidence type="ECO:0000313" key="3">
    <source>
        <dbReference type="Proteomes" id="UP000223606"/>
    </source>
</evidence>
<dbReference type="PANTHER" id="PTHR38588:SF1">
    <property type="entry name" value="BLL0334 PROTEIN"/>
    <property type="match status" value="1"/>
</dbReference>
<dbReference type="PANTHER" id="PTHR38588">
    <property type="entry name" value="BLL0334 PROTEIN"/>
    <property type="match status" value="1"/>
</dbReference>
<dbReference type="EMBL" id="LT960614">
    <property type="protein sequence ID" value="SON54170.1"/>
    <property type="molecule type" value="Genomic_DNA"/>
</dbReference>
<dbReference type="Gene3D" id="3.30.530.20">
    <property type="match status" value="1"/>
</dbReference>